<dbReference type="OrthoDB" id="687065at2759"/>
<organism evidence="2 3">
    <name type="scientific">Panicum miliaceum</name>
    <name type="common">Proso millet</name>
    <name type="synonym">Broomcorn millet</name>
    <dbReference type="NCBI Taxonomy" id="4540"/>
    <lineage>
        <taxon>Eukaryota</taxon>
        <taxon>Viridiplantae</taxon>
        <taxon>Streptophyta</taxon>
        <taxon>Embryophyta</taxon>
        <taxon>Tracheophyta</taxon>
        <taxon>Spermatophyta</taxon>
        <taxon>Magnoliopsida</taxon>
        <taxon>Liliopsida</taxon>
        <taxon>Poales</taxon>
        <taxon>Poaceae</taxon>
        <taxon>PACMAD clade</taxon>
        <taxon>Panicoideae</taxon>
        <taxon>Panicodae</taxon>
        <taxon>Paniceae</taxon>
        <taxon>Panicinae</taxon>
        <taxon>Panicum</taxon>
        <taxon>Panicum sect. Panicum</taxon>
    </lineage>
</organism>
<sequence>MENFGKDRDPLKDVKFDQKPVSVDFQRLVEMADSEKSRSHMQCLVKHWEYKRTSAVWVLEEELDLLCQQKKEIEQKIVQKRQQILDEQRLHDKSCDTVKGQVPILDEGKITLSRDQELKKDAEHGSVSYWKEKAMQLEETLYQEHKTDAECDVILCWKERVMQSGEKLQACLQKERALVEKTEGSIRNPPSHTLFEELSGLIERADFFLHLILQSAPIVIAHQDVDLRYRFIFNHYPTLADEDVIGKTDYEVLSGEGIEEINRVKREVMAMGIATKKRIYI</sequence>
<keyword evidence="3" id="KW-1185">Reference proteome</keyword>
<reference evidence="3" key="1">
    <citation type="journal article" date="2019" name="Nat. Commun.">
        <title>The genome of broomcorn millet.</title>
        <authorList>
            <person name="Zou C."/>
            <person name="Miki D."/>
            <person name="Li D."/>
            <person name="Tang Q."/>
            <person name="Xiao L."/>
            <person name="Rajput S."/>
            <person name="Deng P."/>
            <person name="Jia W."/>
            <person name="Huang R."/>
            <person name="Zhang M."/>
            <person name="Sun Y."/>
            <person name="Hu J."/>
            <person name="Fu X."/>
            <person name="Schnable P.S."/>
            <person name="Li F."/>
            <person name="Zhang H."/>
            <person name="Feng B."/>
            <person name="Zhu X."/>
            <person name="Liu R."/>
            <person name="Schnable J.C."/>
            <person name="Zhu J.-K."/>
            <person name="Zhang H."/>
        </authorList>
    </citation>
    <scope>NUCLEOTIDE SEQUENCE [LARGE SCALE GENOMIC DNA]</scope>
</reference>
<dbReference type="STRING" id="4540.A0A3L6S0A9"/>
<proteinExistence type="predicted"/>
<evidence type="ECO:0000256" key="1">
    <source>
        <dbReference type="SAM" id="Coils"/>
    </source>
</evidence>
<evidence type="ECO:0000313" key="2">
    <source>
        <dbReference type="EMBL" id="RLN11858.1"/>
    </source>
</evidence>
<accession>A0A3L6S0A9</accession>
<evidence type="ECO:0000313" key="3">
    <source>
        <dbReference type="Proteomes" id="UP000275267"/>
    </source>
</evidence>
<gene>
    <name evidence="2" type="ORF">C2845_PM09G20390</name>
</gene>
<dbReference type="AlphaFoldDB" id="A0A3L6S0A9"/>
<comment type="caution">
    <text evidence="2">The sequence shown here is derived from an EMBL/GenBank/DDBJ whole genome shotgun (WGS) entry which is preliminary data.</text>
</comment>
<protein>
    <submittedName>
        <fullName evidence="2">Uncharacterized protein</fullName>
    </submittedName>
</protein>
<dbReference type="EMBL" id="PQIB02000006">
    <property type="protein sequence ID" value="RLN11858.1"/>
    <property type="molecule type" value="Genomic_DNA"/>
</dbReference>
<keyword evidence="1" id="KW-0175">Coiled coil</keyword>
<feature type="coiled-coil region" evidence="1">
    <location>
        <begin position="56"/>
        <end position="90"/>
    </location>
</feature>
<name>A0A3L6S0A9_PANMI</name>
<dbReference type="Proteomes" id="UP000275267">
    <property type="component" value="Unassembled WGS sequence"/>
</dbReference>